<dbReference type="AlphaFoldDB" id="A0A3B0V107"/>
<accession>A0A3B0V107</accession>
<gene>
    <name evidence="2" type="ORF">MNBD_CPR01-65</name>
</gene>
<dbReference type="PANTHER" id="PTHR37478:SF2">
    <property type="entry name" value="UPF0251 PROTEIN TK0562"/>
    <property type="match status" value="1"/>
</dbReference>
<name>A0A3B0V107_9ZZZZ</name>
<dbReference type="PANTHER" id="PTHR37478">
    <property type="match status" value="1"/>
</dbReference>
<dbReference type="InterPro" id="IPR002852">
    <property type="entry name" value="UPF0251"/>
</dbReference>
<dbReference type="Pfam" id="PF02001">
    <property type="entry name" value="DUF134"/>
    <property type="match status" value="1"/>
</dbReference>
<evidence type="ECO:0000256" key="1">
    <source>
        <dbReference type="ARBA" id="ARBA00009350"/>
    </source>
</evidence>
<proteinExistence type="inferred from homology"/>
<organism evidence="2">
    <name type="scientific">hydrothermal vent metagenome</name>
    <dbReference type="NCBI Taxonomy" id="652676"/>
    <lineage>
        <taxon>unclassified sequences</taxon>
        <taxon>metagenomes</taxon>
        <taxon>ecological metagenomes</taxon>
    </lineage>
</organism>
<evidence type="ECO:0000313" key="2">
    <source>
        <dbReference type="EMBL" id="VAW32462.1"/>
    </source>
</evidence>
<sequence length="93" mass="10912">MPRPFLKRRINSNPNVVFYKPRGIPLRELKTVEITLEEWESLRLKDVENMNQIDAARSMNTSQSTFQRILTRAHKKISFALVHCMAIQITVDE</sequence>
<comment type="similarity">
    <text evidence="1">Belongs to the UPF0251 family.</text>
</comment>
<dbReference type="EMBL" id="UOEV01000051">
    <property type="protein sequence ID" value="VAW32462.1"/>
    <property type="molecule type" value="Genomic_DNA"/>
</dbReference>
<reference evidence="2" key="1">
    <citation type="submission" date="2018-06" db="EMBL/GenBank/DDBJ databases">
        <authorList>
            <person name="Zhirakovskaya E."/>
        </authorList>
    </citation>
    <scope>NUCLEOTIDE SEQUENCE</scope>
</reference>
<protein>
    <submittedName>
        <fullName evidence="2">Uncharacterized protein</fullName>
    </submittedName>
</protein>